<dbReference type="InterPro" id="IPR008271">
    <property type="entry name" value="Ser/Thr_kinase_AS"/>
</dbReference>
<dbReference type="STRING" id="50990.A0A4Y7Q5T3"/>
<dbReference type="AlphaFoldDB" id="A0A4Y7Q5T3"/>
<dbReference type="PROSITE" id="PS00108">
    <property type="entry name" value="PROTEIN_KINASE_ST"/>
    <property type="match status" value="1"/>
</dbReference>
<feature type="non-terminal residue" evidence="6">
    <location>
        <position position="299"/>
    </location>
</feature>
<dbReference type="SMART" id="SM00220">
    <property type="entry name" value="S_TKc"/>
    <property type="match status" value="1"/>
</dbReference>
<dbReference type="Pfam" id="PF00069">
    <property type="entry name" value="Pkinase"/>
    <property type="match status" value="1"/>
</dbReference>
<keyword evidence="7" id="KW-1185">Reference proteome</keyword>
<keyword evidence="1 3" id="KW-0547">Nucleotide-binding</keyword>
<feature type="domain" description="Protein kinase" evidence="5">
    <location>
        <begin position="27"/>
        <end position="299"/>
    </location>
</feature>
<proteinExistence type="inferred from homology"/>
<feature type="binding site" evidence="3">
    <location>
        <position position="66"/>
    </location>
    <ligand>
        <name>ATP</name>
        <dbReference type="ChEBI" id="CHEBI:30616"/>
    </ligand>
</feature>
<dbReference type="GO" id="GO:0010506">
    <property type="term" value="P:regulation of autophagy"/>
    <property type="evidence" value="ECO:0007669"/>
    <property type="project" value="InterPro"/>
</dbReference>
<dbReference type="PANTHER" id="PTHR24348:SF68">
    <property type="entry name" value="SERINE_THREONINE-PROTEIN KINASE ATG1C"/>
    <property type="match status" value="1"/>
</dbReference>
<dbReference type="Gene3D" id="1.10.510.10">
    <property type="entry name" value="Transferase(Phosphotransferase) domain 1"/>
    <property type="match status" value="1"/>
</dbReference>
<dbReference type="Proteomes" id="UP000294933">
    <property type="component" value="Unassembled WGS sequence"/>
</dbReference>
<dbReference type="VEuPathDB" id="FungiDB:BD410DRAFT_723205"/>
<name>A0A4Y7Q5T3_9AGAM</name>
<dbReference type="GO" id="GO:0005737">
    <property type="term" value="C:cytoplasm"/>
    <property type="evidence" value="ECO:0007669"/>
    <property type="project" value="TreeGrafter"/>
</dbReference>
<organism evidence="6 7">
    <name type="scientific">Rickenella mellea</name>
    <dbReference type="NCBI Taxonomy" id="50990"/>
    <lineage>
        <taxon>Eukaryota</taxon>
        <taxon>Fungi</taxon>
        <taxon>Dikarya</taxon>
        <taxon>Basidiomycota</taxon>
        <taxon>Agaricomycotina</taxon>
        <taxon>Agaricomycetes</taxon>
        <taxon>Hymenochaetales</taxon>
        <taxon>Rickenellaceae</taxon>
        <taxon>Rickenella</taxon>
    </lineage>
</organism>
<dbReference type="OrthoDB" id="68483at2759"/>
<dbReference type="InterPro" id="IPR017441">
    <property type="entry name" value="Protein_kinase_ATP_BS"/>
</dbReference>
<comment type="similarity">
    <text evidence="4">Belongs to the protein kinase superfamily.</text>
</comment>
<evidence type="ECO:0000256" key="1">
    <source>
        <dbReference type="ARBA" id="ARBA00022741"/>
    </source>
</evidence>
<dbReference type="InterPro" id="IPR000719">
    <property type="entry name" value="Prot_kinase_dom"/>
</dbReference>
<dbReference type="InterPro" id="IPR011009">
    <property type="entry name" value="Kinase-like_dom_sf"/>
</dbReference>
<gene>
    <name evidence="6" type="ORF">BD410DRAFT_723205</name>
</gene>
<evidence type="ECO:0000256" key="2">
    <source>
        <dbReference type="ARBA" id="ARBA00022840"/>
    </source>
</evidence>
<dbReference type="CDD" id="cd14014">
    <property type="entry name" value="STKc_PknB_like"/>
    <property type="match status" value="1"/>
</dbReference>
<sequence length="299" mass="34218">MTSPAPYPPPPTSAENDIYSLSDQHLSEKFQFIGFGNWGSVWLCRPKDPDLEPCSVGKSASKVAVKLVHRSKTSTTAARVRSLWNEMKIVRSFKHDPHPSIIPFHSFIITPSYALITMEYLPQLIPVEVGESKAREWFKSLLSGVEFLHNRGVVHNDIKPANILLSRKHVPVLVDFGFAERYEKESKGAFLSSLSYGTPEYLSPERARGNLHDTRKSDMWSLGITFFEVLIGRTPFEYTEGEQFSTKEDLERYWSRTVKGKWVGTWQMSKNVEKLLRKMITPNADLRITAEDAMKDSYW</sequence>
<dbReference type="InterPro" id="IPR045269">
    <property type="entry name" value="Atg1-like"/>
</dbReference>
<keyword evidence="6" id="KW-0418">Kinase</keyword>
<dbReference type="PROSITE" id="PS50011">
    <property type="entry name" value="PROTEIN_KINASE_DOM"/>
    <property type="match status" value="1"/>
</dbReference>
<dbReference type="PANTHER" id="PTHR24348">
    <property type="entry name" value="SERINE/THREONINE-PROTEIN KINASE UNC-51-RELATED"/>
    <property type="match status" value="1"/>
</dbReference>
<evidence type="ECO:0000313" key="7">
    <source>
        <dbReference type="Proteomes" id="UP000294933"/>
    </source>
</evidence>
<evidence type="ECO:0000256" key="4">
    <source>
        <dbReference type="RuleBase" id="RU000304"/>
    </source>
</evidence>
<dbReference type="GO" id="GO:0004674">
    <property type="term" value="F:protein serine/threonine kinase activity"/>
    <property type="evidence" value="ECO:0007669"/>
    <property type="project" value="UniProtKB-KW"/>
</dbReference>
<evidence type="ECO:0000259" key="5">
    <source>
        <dbReference type="PROSITE" id="PS50011"/>
    </source>
</evidence>
<dbReference type="SUPFAM" id="SSF56112">
    <property type="entry name" value="Protein kinase-like (PK-like)"/>
    <property type="match status" value="1"/>
</dbReference>
<keyword evidence="6" id="KW-0808">Transferase</keyword>
<dbReference type="GO" id="GO:0005524">
    <property type="term" value="F:ATP binding"/>
    <property type="evidence" value="ECO:0007669"/>
    <property type="project" value="UniProtKB-UniRule"/>
</dbReference>
<keyword evidence="2 3" id="KW-0067">ATP-binding</keyword>
<dbReference type="PROSITE" id="PS00107">
    <property type="entry name" value="PROTEIN_KINASE_ATP"/>
    <property type="match status" value="1"/>
</dbReference>
<dbReference type="EMBL" id="ML170176">
    <property type="protein sequence ID" value="TDL22269.1"/>
    <property type="molecule type" value="Genomic_DNA"/>
</dbReference>
<accession>A0A4Y7Q5T3</accession>
<keyword evidence="4" id="KW-0723">Serine/threonine-protein kinase</keyword>
<reference evidence="6 7" key="1">
    <citation type="submission" date="2018-06" db="EMBL/GenBank/DDBJ databases">
        <title>A transcriptomic atlas of mushroom development highlights an independent origin of complex multicellularity.</title>
        <authorList>
            <consortium name="DOE Joint Genome Institute"/>
            <person name="Krizsan K."/>
            <person name="Almasi E."/>
            <person name="Merenyi Z."/>
            <person name="Sahu N."/>
            <person name="Viragh M."/>
            <person name="Koszo T."/>
            <person name="Mondo S."/>
            <person name="Kiss B."/>
            <person name="Balint B."/>
            <person name="Kues U."/>
            <person name="Barry K."/>
            <person name="Hegedus J.C."/>
            <person name="Henrissat B."/>
            <person name="Johnson J."/>
            <person name="Lipzen A."/>
            <person name="Ohm R."/>
            <person name="Nagy I."/>
            <person name="Pangilinan J."/>
            <person name="Yan J."/>
            <person name="Xiong Y."/>
            <person name="Grigoriev I.V."/>
            <person name="Hibbett D.S."/>
            <person name="Nagy L.G."/>
        </authorList>
    </citation>
    <scope>NUCLEOTIDE SEQUENCE [LARGE SCALE GENOMIC DNA]</scope>
    <source>
        <strain evidence="6 7">SZMC22713</strain>
    </source>
</reference>
<evidence type="ECO:0000313" key="6">
    <source>
        <dbReference type="EMBL" id="TDL22269.1"/>
    </source>
</evidence>
<protein>
    <submittedName>
        <fullName evidence="6">Kinase-like protein</fullName>
    </submittedName>
</protein>
<evidence type="ECO:0000256" key="3">
    <source>
        <dbReference type="PROSITE-ProRule" id="PRU10141"/>
    </source>
</evidence>